<proteinExistence type="predicted"/>
<evidence type="ECO:0000313" key="1">
    <source>
        <dbReference type="EMBL" id="KIK52532.1"/>
    </source>
</evidence>
<organism evidence="1 2">
    <name type="scientific">Collybiopsis luxurians FD-317 M1</name>
    <dbReference type="NCBI Taxonomy" id="944289"/>
    <lineage>
        <taxon>Eukaryota</taxon>
        <taxon>Fungi</taxon>
        <taxon>Dikarya</taxon>
        <taxon>Basidiomycota</taxon>
        <taxon>Agaricomycotina</taxon>
        <taxon>Agaricomycetes</taxon>
        <taxon>Agaricomycetidae</taxon>
        <taxon>Agaricales</taxon>
        <taxon>Marasmiineae</taxon>
        <taxon>Omphalotaceae</taxon>
        <taxon>Collybiopsis</taxon>
        <taxon>Collybiopsis luxurians</taxon>
    </lineage>
</organism>
<evidence type="ECO:0000313" key="2">
    <source>
        <dbReference type="Proteomes" id="UP000053593"/>
    </source>
</evidence>
<dbReference type="AlphaFoldDB" id="A0A0D0C406"/>
<name>A0A0D0C406_9AGAR</name>
<accession>A0A0D0C406</accession>
<sequence>MFFFGVLQEGLRGPEGVANVAGTFVQSEEHIDNLQMYGVDWEDLADPGILRHHHETNLPDVEMLGHHSSRQPVQLLLVEVPEFICPFETDEQLEAFVQGLVSIPEYGL</sequence>
<keyword evidence="2" id="KW-1185">Reference proteome</keyword>
<protein>
    <submittedName>
        <fullName evidence="1">Uncharacterized protein</fullName>
    </submittedName>
</protein>
<reference evidence="1 2" key="1">
    <citation type="submission" date="2014-04" db="EMBL/GenBank/DDBJ databases">
        <title>Evolutionary Origins and Diversification of the Mycorrhizal Mutualists.</title>
        <authorList>
            <consortium name="DOE Joint Genome Institute"/>
            <consortium name="Mycorrhizal Genomics Consortium"/>
            <person name="Kohler A."/>
            <person name="Kuo A."/>
            <person name="Nagy L.G."/>
            <person name="Floudas D."/>
            <person name="Copeland A."/>
            <person name="Barry K.W."/>
            <person name="Cichocki N."/>
            <person name="Veneault-Fourrey C."/>
            <person name="LaButti K."/>
            <person name="Lindquist E.A."/>
            <person name="Lipzen A."/>
            <person name="Lundell T."/>
            <person name="Morin E."/>
            <person name="Murat C."/>
            <person name="Riley R."/>
            <person name="Ohm R."/>
            <person name="Sun H."/>
            <person name="Tunlid A."/>
            <person name="Henrissat B."/>
            <person name="Grigoriev I.V."/>
            <person name="Hibbett D.S."/>
            <person name="Martin F."/>
        </authorList>
    </citation>
    <scope>NUCLEOTIDE SEQUENCE [LARGE SCALE GENOMIC DNA]</scope>
    <source>
        <strain evidence="1 2">FD-317 M1</strain>
    </source>
</reference>
<gene>
    <name evidence="1" type="ORF">GYMLUDRAFT_64164</name>
</gene>
<dbReference type="OrthoDB" id="3353107at2759"/>
<dbReference type="HOGENOM" id="CLU_2197289_0_0_1"/>
<dbReference type="EMBL" id="KN834841">
    <property type="protein sequence ID" value="KIK52532.1"/>
    <property type="molecule type" value="Genomic_DNA"/>
</dbReference>
<dbReference type="Proteomes" id="UP000053593">
    <property type="component" value="Unassembled WGS sequence"/>
</dbReference>